<dbReference type="AlphaFoldDB" id="T1EU06"/>
<dbReference type="EMBL" id="KB097495">
    <property type="protein sequence ID" value="ESN96357.1"/>
    <property type="molecule type" value="Genomic_DNA"/>
</dbReference>
<gene>
    <name evidence="3" type="primary">20200056</name>
    <name evidence="2" type="ORF">HELRODRAFT_163412</name>
</gene>
<dbReference type="EMBL" id="AMQM01001383">
    <property type="status" value="NOT_ANNOTATED_CDS"/>
    <property type="molecule type" value="Genomic_DNA"/>
</dbReference>
<dbReference type="CTD" id="20200056"/>
<dbReference type="GeneID" id="20200056"/>
<organism evidence="3 4">
    <name type="scientific">Helobdella robusta</name>
    <name type="common">Californian leech</name>
    <dbReference type="NCBI Taxonomy" id="6412"/>
    <lineage>
        <taxon>Eukaryota</taxon>
        <taxon>Metazoa</taxon>
        <taxon>Spiralia</taxon>
        <taxon>Lophotrochozoa</taxon>
        <taxon>Annelida</taxon>
        <taxon>Clitellata</taxon>
        <taxon>Hirudinea</taxon>
        <taxon>Rhynchobdellida</taxon>
        <taxon>Glossiphoniidae</taxon>
        <taxon>Helobdella</taxon>
    </lineage>
</organism>
<protein>
    <submittedName>
        <fullName evidence="2 3">Uncharacterized protein</fullName>
    </submittedName>
</protein>
<sequence length="201" mass="23651">MWIAMLILIFVLLSLIVGLLWYAGYWYNPAIKIAKVPVKSFKGLYKLNLGPCVRSMTAFRNIQDIHKNFKSETTQINLNGQPDDKKHKNLDLFAIYYDNLDQLECEKTRWIAGCVVEEDDEFVEKMKGLGYKEFLFINDGRCVLTSFEFCNKLRNKLNAFPLVEYQRNNVGYYFAPLDSQYSYYVPEIHLTEESFQKYVRS</sequence>
<dbReference type="GO" id="GO:0005634">
    <property type="term" value="C:nucleus"/>
    <property type="evidence" value="ECO:0000318"/>
    <property type="project" value="GO_Central"/>
</dbReference>
<name>T1EU06_HELRO</name>
<dbReference type="GO" id="GO:0000421">
    <property type="term" value="C:autophagosome membrane"/>
    <property type="evidence" value="ECO:0000318"/>
    <property type="project" value="GO_Central"/>
</dbReference>
<dbReference type="HOGENOM" id="CLU_1361763_0_0_1"/>
<evidence type="ECO:0000313" key="3">
    <source>
        <dbReference type="EnsemblMetazoa" id="HelroP163412"/>
    </source>
</evidence>
<dbReference type="OrthoDB" id="2140079at2759"/>
<dbReference type="GO" id="GO:0005789">
    <property type="term" value="C:endoplasmic reticulum membrane"/>
    <property type="evidence" value="ECO:0000318"/>
    <property type="project" value="GO_Central"/>
</dbReference>
<reference evidence="2 4" key="2">
    <citation type="journal article" date="2013" name="Nature">
        <title>Insights into bilaterian evolution from three spiralian genomes.</title>
        <authorList>
            <person name="Simakov O."/>
            <person name="Marletaz F."/>
            <person name="Cho S.J."/>
            <person name="Edsinger-Gonzales E."/>
            <person name="Havlak P."/>
            <person name="Hellsten U."/>
            <person name="Kuo D.H."/>
            <person name="Larsson T."/>
            <person name="Lv J."/>
            <person name="Arendt D."/>
            <person name="Savage R."/>
            <person name="Osoegawa K."/>
            <person name="de Jong P."/>
            <person name="Grimwood J."/>
            <person name="Chapman J.A."/>
            <person name="Shapiro H."/>
            <person name="Aerts A."/>
            <person name="Otillar R.P."/>
            <person name="Terry A.Y."/>
            <person name="Boore J.L."/>
            <person name="Grigoriev I.V."/>
            <person name="Lindberg D.R."/>
            <person name="Seaver E.C."/>
            <person name="Weisblat D.A."/>
            <person name="Putnam N.H."/>
            <person name="Rokhsar D.S."/>
        </authorList>
    </citation>
    <scope>NUCLEOTIDE SEQUENCE</scope>
</reference>
<dbReference type="EnsemblMetazoa" id="HelroT163412">
    <property type="protein sequence ID" value="HelroP163412"/>
    <property type="gene ID" value="HelroG163412"/>
</dbReference>
<reference evidence="3" key="3">
    <citation type="submission" date="2015-06" db="UniProtKB">
        <authorList>
            <consortium name="EnsemblMetazoa"/>
        </authorList>
    </citation>
    <scope>IDENTIFICATION</scope>
</reference>
<dbReference type="GO" id="GO:0005657">
    <property type="term" value="C:replication fork"/>
    <property type="evidence" value="ECO:0000318"/>
    <property type="project" value="GO_Central"/>
</dbReference>
<accession>T1EU06</accession>
<evidence type="ECO:0000313" key="2">
    <source>
        <dbReference type="EMBL" id="ESN96357.1"/>
    </source>
</evidence>
<dbReference type="PANTHER" id="PTHR15949:SF3">
    <property type="entry name" value="TESTIS-EXPRESSED PROTEIN 264"/>
    <property type="match status" value="1"/>
</dbReference>
<dbReference type="GO" id="GO:0061709">
    <property type="term" value="P:reticulophagy"/>
    <property type="evidence" value="ECO:0000318"/>
    <property type="project" value="GO_Central"/>
</dbReference>
<dbReference type="PANTHER" id="PTHR15949">
    <property type="entry name" value="TESTIS-EXPRESSED PROTEIN 264"/>
    <property type="match status" value="1"/>
</dbReference>
<dbReference type="KEGG" id="hro:HELRODRAFT_163412"/>
<reference evidence="4" key="1">
    <citation type="submission" date="2012-12" db="EMBL/GenBank/DDBJ databases">
        <authorList>
            <person name="Hellsten U."/>
            <person name="Grimwood J."/>
            <person name="Chapman J.A."/>
            <person name="Shapiro H."/>
            <person name="Aerts A."/>
            <person name="Otillar R.P."/>
            <person name="Terry A.Y."/>
            <person name="Boore J.L."/>
            <person name="Simakov O."/>
            <person name="Marletaz F."/>
            <person name="Cho S.-J."/>
            <person name="Edsinger-Gonzales E."/>
            <person name="Havlak P."/>
            <person name="Kuo D.-H."/>
            <person name="Larsson T."/>
            <person name="Lv J."/>
            <person name="Arendt D."/>
            <person name="Savage R."/>
            <person name="Osoegawa K."/>
            <person name="de Jong P."/>
            <person name="Lindberg D.R."/>
            <person name="Seaver E.C."/>
            <person name="Weisblat D.A."/>
            <person name="Putnam N.H."/>
            <person name="Grigoriev I.V."/>
            <person name="Rokhsar D.S."/>
        </authorList>
    </citation>
    <scope>NUCLEOTIDE SEQUENCE</scope>
</reference>
<keyword evidence="1" id="KW-0812">Transmembrane</keyword>
<keyword evidence="4" id="KW-1185">Reference proteome</keyword>
<evidence type="ECO:0000313" key="4">
    <source>
        <dbReference type="Proteomes" id="UP000015101"/>
    </source>
</evidence>
<keyword evidence="1" id="KW-1133">Transmembrane helix</keyword>
<feature type="transmembrane region" description="Helical" evidence="1">
    <location>
        <begin position="6"/>
        <end position="27"/>
    </location>
</feature>
<dbReference type="RefSeq" id="XP_009025533.1">
    <property type="nucleotide sequence ID" value="XM_009027285.1"/>
</dbReference>
<dbReference type="InParanoid" id="T1EU06"/>
<proteinExistence type="predicted"/>
<keyword evidence="1" id="KW-0472">Membrane</keyword>
<evidence type="ECO:0000256" key="1">
    <source>
        <dbReference type="SAM" id="Phobius"/>
    </source>
</evidence>
<dbReference type="Proteomes" id="UP000015101">
    <property type="component" value="Unassembled WGS sequence"/>
</dbReference>
<dbReference type="GO" id="GO:0106300">
    <property type="term" value="P:protein-DNA covalent cross-linking repair"/>
    <property type="evidence" value="ECO:0000318"/>
    <property type="project" value="GO_Central"/>
</dbReference>